<evidence type="ECO:0000256" key="1">
    <source>
        <dbReference type="ARBA" id="ARBA00006047"/>
    </source>
</evidence>
<organism evidence="2 3">
    <name type="scientific">Candidatus Methylomirabilis lanthanidiphila</name>
    <dbReference type="NCBI Taxonomy" id="2211376"/>
    <lineage>
        <taxon>Bacteria</taxon>
        <taxon>Candidatus Methylomirabilota</taxon>
        <taxon>Candidatus Methylomirabilia</taxon>
        <taxon>Candidatus Methylomirabilales</taxon>
        <taxon>Candidatus Methylomirabilaceae</taxon>
        <taxon>Candidatus Methylomirabilis</taxon>
    </lineage>
</organism>
<dbReference type="PANTHER" id="PTHR42655">
    <property type="entry name" value="GLYCOGEN PHOSPHORYLASE"/>
    <property type="match status" value="1"/>
</dbReference>
<dbReference type="NCBIfam" id="TIGR02094">
    <property type="entry name" value="more_P_ylases"/>
    <property type="match status" value="1"/>
</dbReference>
<evidence type="ECO:0000313" key="3">
    <source>
        <dbReference type="Proteomes" id="UP000334340"/>
    </source>
</evidence>
<gene>
    <name evidence="2" type="ORF">MELA_02884</name>
</gene>
<dbReference type="Gene3D" id="3.40.50.2000">
    <property type="entry name" value="Glycogen Phosphorylase B"/>
    <property type="match status" value="1"/>
</dbReference>
<proteinExistence type="inferred from homology"/>
<dbReference type="GO" id="GO:0008184">
    <property type="term" value="F:glycogen phosphorylase activity"/>
    <property type="evidence" value="ECO:0007669"/>
    <property type="project" value="InterPro"/>
</dbReference>
<keyword evidence="2" id="KW-0328">Glycosyltransferase</keyword>
<name>A0A564ZME1_9BACT</name>
<dbReference type="AlphaFoldDB" id="A0A564ZME1"/>
<dbReference type="Pfam" id="PF00343">
    <property type="entry name" value="Phosphorylase"/>
    <property type="match status" value="1"/>
</dbReference>
<dbReference type="SUPFAM" id="SSF53756">
    <property type="entry name" value="UDP-Glycosyltransferase/glycogen phosphorylase"/>
    <property type="match status" value="1"/>
</dbReference>
<dbReference type="EC" id="2.4.1.1" evidence="2"/>
<dbReference type="GO" id="GO:0030170">
    <property type="term" value="F:pyridoxal phosphate binding"/>
    <property type="evidence" value="ECO:0007669"/>
    <property type="project" value="InterPro"/>
</dbReference>
<evidence type="ECO:0000313" key="2">
    <source>
        <dbReference type="EMBL" id="VUZ86481.1"/>
    </source>
</evidence>
<dbReference type="InterPro" id="IPR000811">
    <property type="entry name" value="Glyco_trans_35"/>
</dbReference>
<protein>
    <submittedName>
        <fullName evidence="2">Alpha-glucan phosphorylase</fullName>
        <ecNumber evidence="2">2.4.1.1</ecNumber>
    </submittedName>
</protein>
<dbReference type="Proteomes" id="UP000334340">
    <property type="component" value="Unassembled WGS sequence"/>
</dbReference>
<sequence length="173" mass="19843">MQFIFAGKAHPKDEPGKDLIRRVFHFARQLKDQISIAYLENYDMELGRLLTSGVDLWLNTPLRPLEASGTSGMKAAHNGVPSFSVLDGWWIEGHIEGVTGWSIGPGLIDRSDSDRMNGRDAQELYHKLRTVVVPIFYRDRERWVDIMRQTIAFNASFFNTHRMVQQYAAQAYV</sequence>
<dbReference type="PANTHER" id="PTHR42655:SF1">
    <property type="entry name" value="GLYCOGEN PHOSPHORYLASE"/>
    <property type="match status" value="1"/>
</dbReference>
<dbReference type="InterPro" id="IPR052182">
    <property type="entry name" value="Glycogen/Maltodextrin_Phosph"/>
</dbReference>
<keyword evidence="2" id="KW-0808">Transferase</keyword>
<dbReference type="GO" id="GO:0005975">
    <property type="term" value="P:carbohydrate metabolic process"/>
    <property type="evidence" value="ECO:0007669"/>
    <property type="project" value="InterPro"/>
</dbReference>
<accession>A0A564ZME1</accession>
<dbReference type="InterPro" id="IPR011834">
    <property type="entry name" value="Agluc_phsphrylas"/>
</dbReference>
<comment type="similarity">
    <text evidence="1">Belongs to the glycogen phosphorylase family.</text>
</comment>
<reference evidence="2 3" key="1">
    <citation type="submission" date="2019-07" db="EMBL/GenBank/DDBJ databases">
        <authorList>
            <person name="Cremers G."/>
        </authorList>
    </citation>
    <scope>NUCLEOTIDE SEQUENCE [LARGE SCALE GENOMIC DNA]</scope>
</reference>
<dbReference type="EMBL" id="CABIKM010000061">
    <property type="protein sequence ID" value="VUZ86481.1"/>
    <property type="molecule type" value="Genomic_DNA"/>
</dbReference>
<keyword evidence="3" id="KW-1185">Reference proteome</keyword>